<dbReference type="PANTHER" id="PTHR46074:SF5">
    <property type="entry name" value="LIM DOMAIN-CONTAINING PROTEIN C"/>
    <property type="match status" value="1"/>
</dbReference>
<evidence type="ECO:0000256" key="1">
    <source>
        <dbReference type="ARBA" id="ARBA00022541"/>
    </source>
</evidence>
<gene>
    <name evidence="8" type="ORF">JTE90_010749</name>
</gene>
<evidence type="ECO:0000256" key="5">
    <source>
        <dbReference type="ARBA" id="ARBA00023038"/>
    </source>
</evidence>
<dbReference type="Gene3D" id="2.10.110.10">
    <property type="entry name" value="Cysteine Rich Protein"/>
    <property type="match status" value="1"/>
</dbReference>
<dbReference type="SMART" id="SM00132">
    <property type="entry name" value="LIM"/>
    <property type="match status" value="1"/>
</dbReference>
<dbReference type="PROSITE" id="PS50023">
    <property type="entry name" value="LIM_DOMAIN_2"/>
    <property type="match status" value="1"/>
</dbReference>
<protein>
    <recommendedName>
        <fullName evidence="7">LIM zinc-binding domain-containing protein</fullName>
    </recommendedName>
</protein>
<keyword evidence="2 6" id="KW-0479">Metal-binding</keyword>
<feature type="domain" description="LIM zinc-binding" evidence="7">
    <location>
        <begin position="9"/>
        <end position="70"/>
    </location>
</feature>
<dbReference type="EMBL" id="JAFNEN010000464">
    <property type="protein sequence ID" value="KAG8182386.1"/>
    <property type="molecule type" value="Genomic_DNA"/>
</dbReference>
<dbReference type="SUPFAM" id="SSF57716">
    <property type="entry name" value="Glucocorticoid receptor-like (DNA-binding domain)"/>
    <property type="match status" value="2"/>
</dbReference>
<keyword evidence="9" id="KW-1185">Reference proteome</keyword>
<keyword evidence="4 6" id="KW-0862">Zinc</keyword>
<proteinExistence type="predicted"/>
<evidence type="ECO:0000256" key="2">
    <source>
        <dbReference type="ARBA" id="ARBA00022723"/>
    </source>
</evidence>
<dbReference type="GO" id="GO:0007517">
    <property type="term" value="P:muscle organ development"/>
    <property type="evidence" value="ECO:0007669"/>
    <property type="project" value="UniProtKB-KW"/>
</dbReference>
<keyword evidence="3" id="KW-0677">Repeat</keyword>
<name>A0AAV6UGH8_9ARAC</name>
<dbReference type="GO" id="GO:0046872">
    <property type="term" value="F:metal ion binding"/>
    <property type="evidence" value="ECO:0007669"/>
    <property type="project" value="UniProtKB-KW"/>
</dbReference>
<dbReference type="InterPro" id="IPR001781">
    <property type="entry name" value="Znf_LIM"/>
</dbReference>
<keyword evidence="1" id="KW-0517">Myogenesis</keyword>
<dbReference type="GO" id="GO:0030018">
    <property type="term" value="C:Z disc"/>
    <property type="evidence" value="ECO:0007669"/>
    <property type="project" value="UniProtKB-ARBA"/>
</dbReference>
<organism evidence="8 9">
    <name type="scientific">Oedothorax gibbosus</name>
    <dbReference type="NCBI Taxonomy" id="931172"/>
    <lineage>
        <taxon>Eukaryota</taxon>
        <taxon>Metazoa</taxon>
        <taxon>Ecdysozoa</taxon>
        <taxon>Arthropoda</taxon>
        <taxon>Chelicerata</taxon>
        <taxon>Arachnida</taxon>
        <taxon>Araneae</taxon>
        <taxon>Araneomorphae</taxon>
        <taxon>Entelegynae</taxon>
        <taxon>Araneoidea</taxon>
        <taxon>Linyphiidae</taxon>
        <taxon>Erigoninae</taxon>
        <taxon>Oedothorax</taxon>
    </lineage>
</organism>
<evidence type="ECO:0000313" key="8">
    <source>
        <dbReference type="EMBL" id="KAG8182386.1"/>
    </source>
</evidence>
<dbReference type="GO" id="GO:0060537">
    <property type="term" value="P:muscle tissue development"/>
    <property type="evidence" value="ECO:0007669"/>
    <property type="project" value="UniProtKB-ARBA"/>
</dbReference>
<dbReference type="AlphaFoldDB" id="A0AAV6UGH8"/>
<sequence>MSSTQDRSPICPNCLNCVYFAERVACMGRWWHRNCLRCAKCNKVLEATKACCRDGRVFCAVPCYNNLFLTKGYNRVHYQ</sequence>
<dbReference type="PROSITE" id="PS00478">
    <property type="entry name" value="LIM_DOMAIN_1"/>
    <property type="match status" value="1"/>
</dbReference>
<accession>A0AAV6UGH8</accession>
<keyword evidence="5 6" id="KW-0440">LIM domain</keyword>
<dbReference type="Proteomes" id="UP000827092">
    <property type="component" value="Unassembled WGS sequence"/>
</dbReference>
<evidence type="ECO:0000259" key="7">
    <source>
        <dbReference type="PROSITE" id="PS50023"/>
    </source>
</evidence>
<dbReference type="FunFam" id="2.10.110.10:FF:000001">
    <property type="entry name" value="Cysteine and glycine-rich protein 1"/>
    <property type="match status" value="1"/>
</dbReference>
<evidence type="ECO:0000256" key="4">
    <source>
        <dbReference type="ARBA" id="ARBA00022833"/>
    </source>
</evidence>
<evidence type="ECO:0000313" key="9">
    <source>
        <dbReference type="Proteomes" id="UP000827092"/>
    </source>
</evidence>
<reference evidence="8 9" key="1">
    <citation type="journal article" date="2022" name="Nat. Ecol. Evol.">
        <title>A masculinizing supergene underlies an exaggerated male reproductive morph in a spider.</title>
        <authorList>
            <person name="Hendrickx F."/>
            <person name="De Corte Z."/>
            <person name="Sonet G."/>
            <person name="Van Belleghem S.M."/>
            <person name="Kostlbacher S."/>
            <person name="Vangestel C."/>
        </authorList>
    </citation>
    <scope>NUCLEOTIDE SEQUENCE [LARGE SCALE GENOMIC DNA]</scope>
    <source>
        <strain evidence="8">W744_W776</strain>
    </source>
</reference>
<comment type="caution">
    <text evidence="8">The sequence shown here is derived from an EMBL/GenBank/DDBJ whole genome shotgun (WGS) entry which is preliminary data.</text>
</comment>
<dbReference type="Pfam" id="PF00412">
    <property type="entry name" value="LIM"/>
    <property type="match status" value="1"/>
</dbReference>
<evidence type="ECO:0000256" key="3">
    <source>
        <dbReference type="ARBA" id="ARBA00022737"/>
    </source>
</evidence>
<dbReference type="PANTHER" id="PTHR46074">
    <property type="entry name" value="CYSTEINE-RICH PROTEIN CRIP FAMILY MEMBER"/>
    <property type="match status" value="1"/>
</dbReference>
<evidence type="ECO:0000256" key="6">
    <source>
        <dbReference type="PROSITE-ProRule" id="PRU00125"/>
    </source>
</evidence>